<name>D4DFV6_TRIVH</name>
<dbReference type="Pfam" id="PF00067">
    <property type="entry name" value="p450"/>
    <property type="match status" value="1"/>
</dbReference>
<dbReference type="CDD" id="cd20615">
    <property type="entry name" value="CYP_GliC-like"/>
    <property type="match status" value="1"/>
</dbReference>
<dbReference type="GeneID" id="9584612"/>
<dbReference type="AlphaFoldDB" id="D4DFV6"/>
<dbReference type="Gene3D" id="1.10.630.10">
    <property type="entry name" value="Cytochrome P450"/>
    <property type="match status" value="1"/>
</dbReference>
<comment type="caution">
    <text evidence="7">The sequence shown here is derived from an EMBL/GenBank/DDBJ whole genome shotgun (WGS) entry which is preliminary data.</text>
</comment>
<evidence type="ECO:0000256" key="1">
    <source>
        <dbReference type="ARBA" id="ARBA00010617"/>
    </source>
</evidence>
<dbReference type="RefSeq" id="XP_003019861.1">
    <property type="nucleotide sequence ID" value="XM_003019815.1"/>
</dbReference>
<dbReference type="GO" id="GO:0016705">
    <property type="term" value="F:oxidoreductase activity, acting on paired donors, with incorporation or reduction of molecular oxygen"/>
    <property type="evidence" value="ECO:0007669"/>
    <property type="project" value="InterPro"/>
</dbReference>
<evidence type="ECO:0000256" key="6">
    <source>
        <dbReference type="RuleBase" id="RU000461"/>
    </source>
</evidence>
<dbReference type="GO" id="GO:0004497">
    <property type="term" value="F:monooxygenase activity"/>
    <property type="evidence" value="ECO:0007669"/>
    <property type="project" value="UniProtKB-KW"/>
</dbReference>
<dbReference type="InterPro" id="IPR002401">
    <property type="entry name" value="Cyt_P450_E_grp-I"/>
</dbReference>
<dbReference type="OrthoDB" id="2789670at2759"/>
<evidence type="ECO:0000256" key="5">
    <source>
        <dbReference type="PIRSR" id="PIRSR602401-1"/>
    </source>
</evidence>
<dbReference type="GO" id="GO:0005506">
    <property type="term" value="F:iron ion binding"/>
    <property type="evidence" value="ECO:0007669"/>
    <property type="project" value="InterPro"/>
</dbReference>
<reference evidence="8" key="1">
    <citation type="journal article" date="2011" name="Genome Biol.">
        <title>Comparative and functional genomics provide insights into the pathogenicity of dermatophytic fungi.</title>
        <authorList>
            <person name="Burmester A."/>
            <person name="Shelest E."/>
            <person name="Gloeckner G."/>
            <person name="Heddergott C."/>
            <person name="Schindler S."/>
            <person name="Staib P."/>
            <person name="Heidel A."/>
            <person name="Felder M."/>
            <person name="Petzold A."/>
            <person name="Szafranski K."/>
            <person name="Feuermann M."/>
            <person name="Pedruzzi I."/>
            <person name="Priebe S."/>
            <person name="Groth M."/>
            <person name="Winkler R."/>
            <person name="Li W."/>
            <person name="Kniemeyer O."/>
            <person name="Schroeckh V."/>
            <person name="Hertweck C."/>
            <person name="Hube B."/>
            <person name="White T.C."/>
            <person name="Platzer M."/>
            <person name="Guthke R."/>
            <person name="Heitman J."/>
            <person name="Woestemeyer J."/>
            <person name="Zipfel P.F."/>
            <person name="Monod M."/>
            <person name="Brakhage A.A."/>
        </authorList>
    </citation>
    <scope>NUCLEOTIDE SEQUENCE [LARGE SCALE GENOMIC DNA]</scope>
    <source>
        <strain evidence="8">HKI 0517</strain>
    </source>
</reference>
<proteinExistence type="inferred from homology"/>
<evidence type="ECO:0000256" key="4">
    <source>
        <dbReference type="ARBA" id="ARBA00023004"/>
    </source>
</evidence>
<feature type="binding site" description="axial binding residue" evidence="5">
    <location>
        <position position="471"/>
    </location>
    <ligand>
        <name>heme</name>
        <dbReference type="ChEBI" id="CHEBI:30413"/>
    </ligand>
    <ligandPart>
        <name>Fe</name>
        <dbReference type="ChEBI" id="CHEBI:18248"/>
    </ligandPart>
</feature>
<dbReference type="InterPro" id="IPR017972">
    <property type="entry name" value="Cyt_P450_CS"/>
</dbReference>
<dbReference type="PANTHER" id="PTHR24291:SF167">
    <property type="entry name" value="CYTOCHROME P450 MONOOXYGENASE GLIC"/>
    <property type="match status" value="1"/>
</dbReference>
<gene>
    <name evidence="7" type="ORF">TRV_06059</name>
</gene>
<evidence type="ECO:0000256" key="3">
    <source>
        <dbReference type="ARBA" id="ARBA00023002"/>
    </source>
</evidence>
<dbReference type="PRINTS" id="PR00463">
    <property type="entry name" value="EP450I"/>
</dbReference>
<dbReference type="Proteomes" id="UP000008383">
    <property type="component" value="Unassembled WGS sequence"/>
</dbReference>
<dbReference type="PRINTS" id="PR00385">
    <property type="entry name" value="P450"/>
</dbReference>
<keyword evidence="6" id="KW-0503">Monooxygenase</keyword>
<dbReference type="PANTHER" id="PTHR24291">
    <property type="entry name" value="CYTOCHROME P450 FAMILY 4"/>
    <property type="match status" value="1"/>
</dbReference>
<keyword evidence="8" id="KW-1185">Reference proteome</keyword>
<dbReference type="InterPro" id="IPR050196">
    <property type="entry name" value="Cytochrome_P450_Monoox"/>
</dbReference>
<comment type="similarity">
    <text evidence="1 6">Belongs to the cytochrome P450 family.</text>
</comment>
<accession>D4DFV6</accession>
<protein>
    <submittedName>
        <fullName evidence="7">Cytochrome P450 oxidoreductase GliC</fullName>
    </submittedName>
</protein>
<comment type="cofactor">
    <cofactor evidence="5">
        <name>heme</name>
        <dbReference type="ChEBI" id="CHEBI:30413"/>
    </cofactor>
</comment>
<keyword evidence="3 6" id="KW-0560">Oxidoreductase</keyword>
<organism evidence="7 8">
    <name type="scientific">Trichophyton verrucosum (strain HKI 0517)</name>
    <dbReference type="NCBI Taxonomy" id="663202"/>
    <lineage>
        <taxon>Eukaryota</taxon>
        <taxon>Fungi</taxon>
        <taxon>Dikarya</taxon>
        <taxon>Ascomycota</taxon>
        <taxon>Pezizomycotina</taxon>
        <taxon>Eurotiomycetes</taxon>
        <taxon>Eurotiomycetidae</taxon>
        <taxon>Onygenales</taxon>
        <taxon>Arthrodermataceae</taxon>
        <taxon>Trichophyton</taxon>
    </lineage>
</organism>
<sequence length="532" mass="60519">MMGILTTDAALPILAVAAGVIFFITSPLTRNFAAGVLSVFLDKYLRWRYPILSTDGKRLLPTCPYQWPNGQGDVAKFLQGIENCDLWEKEHGEIYRIWSGMKSEVYVLAGSSGYVLPTCLLTLNSVLTQPHQLQAVFRDSNKHSKAENNNSGYLMSELLGQCVGLISRDRWKALRAVTEVPFQHDKTGSYVDLVLRHTQQHFDELSTSGDLKYGRIQPAQDLKMLPFWIVAEIFYGECDAAMRTELQELCVIRERLWKKMIQGGLVRWNWSRYLPTATNRELTQFKQRWRAFNQNAYERACRQSNRGLPIVSMTEAAGSGSISLEQLYQTINEALFANLDVTTGGISWNLVFLASHPEIQERVRAEILATENRDAYLASSSTLLAACVSESARLKPLAAFTVAQSPPSDRTVGGYCIPAGTNIVVDTYALNIRNEFWGEDRKSYRPDRFLERRATELRYQYWRFGFGPRQCMGRYVADLVIRTLLAHLAINYKLGCLESSAKDDGKWKRDLESWITLPDMQLRCVRRENLST</sequence>
<keyword evidence="2 5" id="KW-0479">Metal-binding</keyword>
<evidence type="ECO:0000313" key="8">
    <source>
        <dbReference type="Proteomes" id="UP000008383"/>
    </source>
</evidence>
<keyword evidence="5 6" id="KW-0349">Heme</keyword>
<dbReference type="SUPFAM" id="SSF48264">
    <property type="entry name" value="Cytochrome P450"/>
    <property type="match status" value="1"/>
</dbReference>
<dbReference type="GO" id="GO:0020037">
    <property type="term" value="F:heme binding"/>
    <property type="evidence" value="ECO:0007669"/>
    <property type="project" value="InterPro"/>
</dbReference>
<dbReference type="EMBL" id="ACYE01000344">
    <property type="protein sequence ID" value="EFE39237.1"/>
    <property type="molecule type" value="Genomic_DNA"/>
</dbReference>
<dbReference type="HOGENOM" id="CLU_042557_2_0_1"/>
<dbReference type="InterPro" id="IPR036396">
    <property type="entry name" value="Cyt_P450_sf"/>
</dbReference>
<evidence type="ECO:0000256" key="2">
    <source>
        <dbReference type="ARBA" id="ARBA00022723"/>
    </source>
</evidence>
<dbReference type="KEGG" id="tve:TRV_06059"/>
<keyword evidence="4 5" id="KW-0408">Iron</keyword>
<dbReference type="PROSITE" id="PS00086">
    <property type="entry name" value="CYTOCHROME_P450"/>
    <property type="match status" value="1"/>
</dbReference>
<dbReference type="InterPro" id="IPR001128">
    <property type="entry name" value="Cyt_P450"/>
</dbReference>
<evidence type="ECO:0000313" key="7">
    <source>
        <dbReference type="EMBL" id="EFE39237.1"/>
    </source>
</evidence>